<evidence type="ECO:0000256" key="7">
    <source>
        <dbReference type="SAM" id="SignalP"/>
    </source>
</evidence>
<dbReference type="Pfam" id="PF00059">
    <property type="entry name" value="Lectin_C"/>
    <property type="match status" value="1"/>
</dbReference>
<name>A0ABR1CKH8_NECAM</name>
<proteinExistence type="inferred from homology"/>
<keyword evidence="10" id="KW-1185">Reference proteome</keyword>
<dbReference type="InterPro" id="IPR000612">
    <property type="entry name" value="PMP3"/>
</dbReference>
<feature type="signal peptide" evidence="7">
    <location>
        <begin position="1"/>
        <end position="19"/>
    </location>
</feature>
<evidence type="ECO:0000256" key="1">
    <source>
        <dbReference type="ARBA" id="ARBA00004370"/>
    </source>
</evidence>
<dbReference type="Proteomes" id="UP001303046">
    <property type="component" value="Unassembled WGS sequence"/>
</dbReference>
<sequence length="240" mass="27050">MLSFDTLFYAFLVFHATNAFPLRDEKTQGCSNGWHKYHDSCYFMDNPLMDFEKAQIKCWDFGGTLLLAENLEEYRFATEYSKPNTWSWVGITLDEHFHHPQWVNSGGINATAVNWLVKPFNPFANALKMCCRFCQIVCAFFAPPLAVMCHSGCTSDLLINVILTCCGVIPGMIHAVFVICSENKQSLRVTTNVNVAAPSIPMYQPVMPMYQPVAPPPAPVYYPEPSPAPPVYYPDPGQKF</sequence>
<dbReference type="SUPFAM" id="SSF56436">
    <property type="entry name" value="C-type lectin-like"/>
    <property type="match status" value="1"/>
</dbReference>
<evidence type="ECO:0000256" key="5">
    <source>
        <dbReference type="ARBA" id="ARBA00023136"/>
    </source>
</evidence>
<keyword evidence="4 6" id="KW-1133">Transmembrane helix</keyword>
<dbReference type="Pfam" id="PF01679">
    <property type="entry name" value="Pmp3"/>
    <property type="match status" value="1"/>
</dbReference>
<feature type="chain" id="PRO_5046499239" description="C-type lectin domain-containing protein" evidence="7">
    <location>
        <begin position="20"/>
        <end position="240"/>
    </location>
</feature>
<feature type="transmembrane region" description="Helical" evidence="6">
    <location>
        <begin position="157"/>
        <end position="180"/>
    </location>
</feature>
<organism evidence="9 10">
    <name type="scientific">Necator americanus</name>
    <name type="common">Human hookworm</name>
    <dbReference type="NCBI Taxonomy" id="51031"/>
    <lineage>
        <taxon>Eukaryota</taxon>
        <taxon>Metazoa</taxon>
        <taxon>Ecdysozoa</taxon>
        <taxon>Nematoda</taxon>
        <taxon>Chromadorea</taxon>
        <taxon>Rhabditida</taxon>
        <taxon>Rhabditina</taxon>
        <taxon>Rhabditomorpha</taxon>
        <taxon>Strongyloidea</taxon>
        <taxon>Ancylostomatidae</taxon>
        <taxon>Bunostominae</taxon>
        <taxon>Necator</taxon>
    </lineage>
</organism>
<accession>A0ABR1CKH8</accession>
<evidence type="ECO:0000256" key="2">
    <source>
        <dbReference type="ARBA" id="ARBA00009530"/>
    </source>
</evidence>
<comment type="caution">
    <text evidence="9">The sequence shown here is derived from an EMBL/GenBank/DDBJ whole genome shotgun (WGS) entry which is preliminary data.</text>
</comment>
<dbReference type="EMBL" id="JAVFWL010000002">
    <property type="protein sequence ID" value="KAK6738440.1"/>
    <property type="molecule type" value="Genomic_DNA"/>
</dbReference>
<feature type="domain" description="C-type lectin" evidence="8">
    <location>
        <begin position="37"/>
        <end position="130"/>
    </location>
</feature>
<dbReference type="InterPro" id="IPR016187">
    <property type="entry name" value="CTDL_fold"/>
</dbReference>
<evidence type="ECO:0000259" key="8">
    <source>
        <dbReference type="PROSITE" id="PS50041"/>
    </source>
</evidence>
<protein>
    <recommendedName>
        <fullName evidence="8">C-type lectin domain-containing protein</fullName>
    </recommendedName>
</protein>
<comment type="similarity">
    <text evidence="2">Belongs to the UPF0057 (PMP3) family.</text>
</comment>
<keyword evidence="5 6" id="KW-0472">Membrane</keyword>
<gene>
    <name evidence="9" type="primary">Necator_chrII.g8302</name>
    <name evidence="9" type="ORF">RB195_020508</name>
</gene>
<dbReference type="CDD" id="cd00037">
    <property type="entry name" value="CLECT"/>
    <property type="match status" value="1"/>
</dbReference>
<evidence type="ECO:0000256" key="3">
    <source>
        <dbReference type="ARBA" id="ARBA00022692"/>
    </source>
</evidence>
<dbReference type="SMART" id="SM00034">
    <property type="entry name" value="CLECT"/>
    <property type="match status" value="1"/>
</dbReference>
<reference evidence="9 10" key="1">
    <citation type="submission" date="2023-08" db="EMBL/GenBank/DDBJ databases">
        <title>A Necator americanus chromosomal reference genome.</title>
        <authorList>
            <person name="Ilik V."/>
            <person name="Petrzelkova K.J."/>
            <person name="Pardy F."/>
            <person name="Fuh T."/>
            <person name="Niatou-Singa F.S."/>
            <person name="Gouil Q."/>
            <person name="Baker L."/>
            <person name="Ritchie M.E."/>
            <person name="Jex A.R."/>
            <person name="Gazzola D."/>
            <person name="Li H."/>
            <person name="Toshio Fujiwara R."/>
            <person name="Zhan B."/>
            <person name="Aroian R.V."/>
            <person name="Pafco B."/>
            <person name="Schwarz E.M."/>
        </authorList>
    </citation>
    <scope>NUCLEOTIDE SEQUENCE [LARGE SCALE GENOMIC DNA]</scope>
    <source>
        <strain evidence="9 10">Aroian</strain>
        <tissue evidence="9">Whole animal</tissue>
    </source>
</reference>
<evidence type="ECO:0000313" key="10">
    <source>
        <dbReference type="Proteomes" id="UP001303046"/>
    </source>
</evidence>
<keyword evidence="7" id="KW-0732">Signal</keyword>
<evidence type="ECO:0000256" key="4">
    <source>
        <dbReference type="ARBA" id="ARBA00022989"/>
    </source>
</evidence>
<evidence type="ECO:0000256" key="6">
    <source>
        <dbReference type="SAM" id="Phobius"/>
    </source>
</evidence>
<dbReference type="PANTHER" id="PTHR21659:SF42">
    <property type="entry name" value="UPF0057 MEMBRANE PROTEIN ZK632.10-RELATED"/>
    <property type="match status" value="1"/>
</dbReference>
<dbReference type="PROSITE" id="PS50041">
    <property type="entry name" value="C_TYPE_LECTIN_2"/>
    <property type="match status" value="1"/>
</dbReference>
<evidence type="ECO:0000313" key="9">
    <source>
        <dbReference type="EMBL" id="KAK6738440.1"/>
    </source>
</evidence>
<dbReference type="InterPro" id="IPR016186">
    <property type="entry name" value="C-type_lectin-like/link_sf"/>
</dbReference>
<dbReference type="Gene3D" id="3.10.100.10">
    <property type="entry name" value="Mannose-Binding Protein A, subunit A"/>
    <property type="match status" value="1"/>
</dbReference>
<dbReference type="InterPro" id="IPR001304">
    <property type="entry name" value="C-type_lectin-like"/>
</dbReference>
<keyword evidence="3 6" id="KW-0812">Transmembrane</keyword>
<comment type="subcellular location">
    <subcellularLocation>
        <location evidence="1">Membrane</location>
    </subcellularLocation>
</comment>
<dbReference type="PANTHER" id="PTHR21659">
    <property type="entry name" value="HYDROPHOBIC PROTEIN RCI2 LOW TEMPERATURE AND SALT RESPONSIVE PROTEIN LTI6 -RELATED"/>
    <property type="match status" value="1"/>
</dbReference>